<comment type="similarity">
    <text evidence="2">Belongs to the membrane fusion protein (MFP) (TC 8.A.1) family.</text>
</comment>
<keyword evidence="4 7" id="KW-1133">Transmembrane helix</keyword>
<evidence type="ECO:0000256" key="7">
    <source>
        <dbReference type="SAM" id="Phobius"/>
    </source>
</evidence>
<evidence type="ECO:0000256" key="1">
    <source>
        <dbReference type="ARBA" id="ARBA00004167"/>
    </source>
</evidence>
<protein>
    <submittedName>
        <fullName evidence="9">HlyD family secretion protein</fullName>
    </submittedName>
</protein>
<dbReference type="Gene3D" id="2.40.50.100">
    <property type="match status" value="1"/>
</dbReference>
<evidence type="ECO:0000256" key="3">
    <source>
        <dbReference type="ARBA" id="ARBA00022692"/>
    </source>
</evidence>
<keyword evidence="3 7" id="KW-0812">Transmembrane</keyword>
<keyword evidence="5 7" id="KW-0472">Membrane</keyword>
<dbReference type="EMBL" id="FRFD01000012">
    <property type="protein sequence ID" value="SHO52988.1"/>
    <property type="molecule type" value="Genomic_DNA"/>
</dbReference>
<evidence type="ECO:0000259" key="8">
    <source>
        <dbReference type="Pfam" id="PF26002"/>
    </source>
</evidence>
<dbReference type="AlphaFoldDB" id="A0A1M7YKC2"/>
<dbReference type="PRINTS" id="PR01490">
    <property type="entry name" value="RTXTOXIND"/>
</dbReference>
<dbReference type="PANTHER" id="PTHR30386">
    <property type="entry name" value="MEMBRANE FUSION SUBUNIT OF EMRAB-TOLC MULTIDRUG EFFLUX PUMP"/>
    <property type="match status" value="1"/>
</dbReference>
<evidence type="ECO:0000256" key="4">
    <source>
        <dbReference type="ARBA" id="ARBA00022989"/>
    </source>
</evidence>
<feature type="coiled-coil region" evidence="6">
    <location>
        <begin position="452"/>
        <end position="479"/>
    </location>
</feature>
<feature type="transmembrane region" description="Helical" evidence="7">
    <location>
        <begin position="24"/>
        <end position="46"/>
    </location>
</feature>
<reference evidence="9 10" key="1">
    <citation type="submission" date="2016-12" db="EMBL/GenBank/DDBJ databases">
        <authorList>
            <person name="Song W.-J."/>
            <person name="Kurnit D.M."/>
        </authorList>
    </citation>
    <scope>NUCLEOTIDE SEQUENCE [LARGE SCALE GENOMIC DNA]</scope>
    <source>
        <strain evidence="9 10">DSM 12503</strain>
    </source>
</reference>
<evidence type="ECO:0000256" key="6">
    <source>
        <dbReference type="SAM" id="Coils"/>
    </source>
</evidence>
<organism evidence="9 10">
    <name type="scientific">Anaerocolumna xylanovorans DSM 12503</name>
    <dbReference type="NCBI Taxonomy" id="1121345"/>
    <lineage>
        <taxon>Bacteria</taxon>
        <taxon>Bacillati</taxon>
        <taxon>Bacillota</taxon>
        <taxon>Clostridia</taxon>
        <taxon>Lachnospirales</taxon>
        <taxon>Lachnospiraceae</taxon>
        <taxon>Anaerocolumna</taxon>
    </lineage>
</organism>
<dbReference type="RefSeq" id="WP_073590534.1">
    <property type="nucleotide sequence ID" value="NZ_FRFD01000012.1"/>
</dbReference>
<dbReference type="Pfam" id="PF26002">
    <property type="entry name" value="Beta-barrel_AprE"/>
    <property type="match status" value="1"/>
</dbReference>
<keyword evidence="10" id="KW-1185">Reference proteome</keyword>
<feature type="domain" description="AprE-like beta-barrel" evidence="8">
    <location>
        <begin position="518"/>
        <end position="603"/>
    </location>
</feature>
<dbReference type="GO" id="GO:0016020">
    <property type="term" value="C:membrane"/>
    <property type="evidence" value="ECO:0007669"/>
    <property type="project" value="UniProtKB-SubCell"/>
</dbReference>
<sequence>MKPIILNLNEMSDSREVYESKPNIFLSLFVYLVLGMFLVALIWTYFGKIDIVVKSEGILRPNKQVATVVNNYAGTIETVNIEDGQKVEKGDVLYVIEHDDLLKQKDYYEKQMSEITKELENLKTYKKSIEDGENYFDKNEEEYYLKYRSFYINYKISQKDTDYKNQARRLNQASVAKQLSEEEARLLNLTKLEQSITGGENPFQAAGGEKEYYDLYRKYQSDYKTLVQKYDSTESEIRLSTTAEGVVDSLEYYTGRKTGLNLLKKSIEQGKSLFTDNSSYSLQYQEYENKLAELNTAYGQAKEDYDINKALAGLAVTEWEVEQSQIKVQDAKRAIDTYEASYLKEIKNNIAETEKSIEELKLSQKGTLSKEDLLKKSEEERENALLNFQLNYQVDLRDKITALKDSIKSLTDNLDNLKLEDKKVLMTGGKAKTDAALEEYKNTEIRGTIDSIKADEDKKKELAAAIEKLNSQIEDAAVKAAKTGVINSGTELVTGDTLNAGTPVMTIIPDNESSFKANIYVSNKDIGKLKEGMQVKFNVYALPNNEYGYLTGRITKISKDLKVDEKNASGYYLVEASINGKSLYDSKGKEAALKTGMSCQAQMIIENKRILKFVLEKMNFLKN</sequence>
<gene>
    <name evidence="9" type="ORF">SAMN02745217_03899</name>
</gene>
<dbReference type="Proteomes" id="UP000184612">
    <property type="component" value="Unassembled WGS sequence"/>
</dbReference>
<dbReference type="Gene3D" id="2.40.30.170">
    <property type="match status" value="1"/>
</dbReference>
<dbReference type="OrthoDB" id="357309at2"/>
<dbReference type="InterPro" id="IPR058982">
    <property type="entry name" value="Beta-barrel_AprE"/>
</dbReference>
<evidence type="ECO:0000313" key="9">
    <source>
        <dbReference type="EMBL" id="SHO52988.1"/>
    </source>
</evidence>
<feature type="coiled-coil region" evidence="6">
    <location>
        <begin position="277"/>
        <end position="363"/>
    </location>
</feature>
<name>A0A1M7YKC2_9FIRM</name>
<evidence type="ECO:0000256" key="2">
    <source>
        <dbReference type="ARBA" id="ARBA00009477"/>
    </source>
</evidence>
<dbReference type="InterPro" id="IPR050739">
    <property type="entry name" value="MFP"/>
</dbReference>
<dbReference type="STRING" id="1121345.SAMN02745217_03899"/>
<dbReference type="Gene3D" id="1.10.287.470">
    <property type="entry name" value="Helix hairpin bin"/>
    <property type="match status" value="1"/>
</dbReference>
<accession>A0A1M7YKC2</accession>
<proteinExistence type="inferred from homology"/>
<evidence type="ECO:0000256" key="5">
    <source>
        <dbReference type="ARBA" id="ARBA00023136"/>
    </source>
</evidence>
<evidence type="ECO:0000313" key="10">
    <source>
        <dbReference type="Proteomes" id="UP000184612"/>
    </source>
</evidence>
<dbReference type="PANTHER" id="PTHR30386:SF26">
    <property type="entry name" value="TRANSPORT PROTEIN COMB"/>
    <property type="match status" value="1"/>
</dbReference>
<comment type="subcellular location">
    <subcellularLocation>
        <location evidence="1">Membrane</location>
        <topology evidence="1">Single-pass membrane protein</topology>
    </subcellularLocation>
</comment>
<keyword evidence="6" id="KW-0175">Coiled coil</keyword>